<organism evidence="11 12">
    <name type="scientific">Cellulomonas edaphi</name>
    <dbReference type="NCBI Taxonomy" id="3053468"/>
    <lineage>
        <taxon>Bacteria</taxon>
        <taxon>Bacillati</taxon>
        <taxon>Actinomycetota</taxon>
        <taxon>Actinomycetes</taxon>
        <taxon>Micrococcales</taxon>
        <taxon>Cellulomonadaceae</taxon>
        <taxon>Cellulomonas</taxon>
    </lineage>
</organism>
<evidence type="ECO:0000256" key="2">
    <source>
        <dbReference type="ARBA" id="ARBA00022475"/>
    </source>
</evidence>
<comment type="caution">
    <text evidence="11">The sequence shown here is derived from an EMBL/GenBank/DDBJ whole genome shotgun (WGS) entry which is preliminary data.</text>
</comment>
<keyword evidence="10" id="KW-0406">Ion transport</keyword>
<keyword evidence="3 10" id="KW-0812">Transmembrane</keyword>
<proteinExistence type="inferred from homology"/>
<evidence type="ECO:0000313" key="12">
    <source>
        <dbReference type="Proteomes" id="UP001321453"/>
    </source>
</evidence>
<comment type="function">
    <text evidence="9 10">Fluoride-specific ion channel. Important for reducing fluoride concentration in the cell, thus reducing its toxicity.</text>
</comment>
<evidence type="ECO:0000256" key="6">
    <source>
        <dbReference type="ARBA" id="ARBA00023303"/>
    </source>
</evidence>
<keyword evidence="10" id="KW-0915">Sodium</keyword>
<comment type="similarity">
    <text evidence="7 10">Belongs to the fluoride channel Fluc/FEX (TC 1.A.43) family.</text>
</comment>
<feature type="transmembrane region" description="Helical" evidence="10">
    <location>
        <begin position="108"/>
        <end position="129"/>
    </location>
</feature>
<keyword evidence="10" id="KW-0479">Metal-binding</keyword>
<evidence type="ECO:0000256" key="1">
    <source>
        <dbReference type="ARBA" id="ARBA00004651"/>
    </source>
</evidence>
<comment type="subcellular location">
    <subcellularLocation>
        <location evidence="1 10">Cell membrane</location>
        <topology evidence="1 10">Multi-pass membrane protein</topology>
    </subcellularLocation>
</comment>
<comment type="catalytic activity">
    <reaction evidence="8">
        <text>fluoride(in) = fluoride(out)</text>
        <dbReference type="Rhea" id="RHEA:76159"/>
        <dbReference type="ChEBI" id="CHEBI:17051"/>
    </reaction>
    <physiologicalReaction direction="left-to-right" evidence="8">
        <dbReference type="Rhea" id="RHEA:76160"/>
    </physiologicalReaction>
</comment>
<evidence type="ECO:0000256" key="9">
    <source>
        <dbReference type="ARBA" id="ARBA00049940"/>
    </source>
</evidence>
<dbReference type="HAMAP" id="MF_00454">
    <property type="entry name" value="FluC"/>
    <property type="match status" value="1"/>
</dbReference>
<sequence length="145" mass="14643">MTARHHMNPALVAIVAAGGAVGSAARYGVSHALPAQHGLPVGTLVENLLGAFLLGALLEALLRKGPEDDRRRRLRLGLGTGVLGGFTTYSALALEVERLWSGGDVPLAVGYGLGTVVLGFVTATLGVVVGARRAAGRAAPDGGAE</sequence>
<dbReference type="EMBL" id="JAUCGR010000002">
    <property type="protein sequence ID" value="MDM7831128.1"/>
    <property type="molecule type" value="Genomic_DNA"/>
</dbReference>
<comment type="activity regulation">
    <text evidence="10">Na(+) is not transported, but it plays an essential structural role and its presence is essential for fluoride channel function.</text>
</comment>
<evidence type="ECO:0000256" key="7">
    <source>
        <dbReference type="ARBA" id="ARBA00035120"/>
    </source>
</evidence>
<reference evidence="11 12" key="1">
    <citation type="submission" date="2023-06" db="EMBL/GenBank/DDBJ databases">
        <title>Cellulomonas sp. MW9 Whole genome sequence.</title>
        <authorList>
            <person name="Park S."/>
        </authorList>
    </citation>
    <scope>NUCLEOTIDE SEQUENCE [LARGE SCALE GENOMIC DNA]</scope>
    <source>
        <strain evidence="11 12">MW9</strain>
    </source>
</reference>
<evidence type="ECO:0000313" key="11">
    <source>
        <dbReference type="EMBL" id="MDM7831128.1"/>
    </source>
</evidence>
<feature type="transmembrane region" description="Helical" evidence="10">
    <location>
        <begin position="74"/>
        <end position="96"/>
    </location>
</feature>
<keyword evidence="6 10" id="KW-0407">Ion channel</keyword>
<evidence type="ECO:0000256" key="4">
    <source>
        <dbReference type="ARBA" id="ARBA00022989"/>
    </source>
</evidence>
<evidence type="ECO:0000256" key="8">
    <source>
        <dbReference type="ARBA" id="ARBA00035585"/>
    </source>
</evidence>
<dbReference type="Pfam" id="PF02537">
    <property type="entry name" value="CRCB"/>
    <property type="match status" value="1"/>
</dbReference>
<keyword evidence="12" id="KW-1185">Reference proteome</keyword>
<keyword evidence="5 10" id="KW-0472">Membrane</keyword>
<dbReference type="Proteomes" id="UP001321453">
    <property type="component" value="Unassembled WGS sequence"/>
</dbReference>
<feature type="transmembrane region" description="Helical" evidence="10">
    <location>
        <begin position="40"/>
        <end position="62"/>
    </location>
</feature>
<evidence type="ECO:0000256" key="3">
    <source>
        <dbReference type="ARBA" id="ARBA00022692"/>
    </source>
</evidence>
<dbReference type="InterPro" id="IPR003691">
    <property type="entry name" value="FluC"/>
</dbReference>
<feature type="binding site" evidence="10">
    <location>
        <position position="84"/>
    </location>
    <ligand>
        <name>Na(+)</name>
        <dbReference type="ChEBI" id="CHEBI:29101"/>
        <note>structural</note>
    </ligand>
</feature>
<evidence type="ECO:0000256" key="10">
    <source>
        <dbReference type="HAMAP-Rule" id="MF_00454"/>
    </source>
</evidence>
<feature type="binding site" evidence="10">
    <location>
        <position position="87"/>
    </location>
    <ligand>
        <name>Na(+)</name>
        <dbReference type="ChEBI" id="CHEBI:29101"/>
        <note>structural</note>
    </ligand>
</feature>
<keyword evidence="2 10" id="KW-1003">Cell membrane</keyword>
<dbReference type="RefSeq" id="WP_289446400.1">
    <property type="nucleotide sequence ID" value="NZ_JAUCGR010000002.1"/>
</dbReference>
<keyword evidence="4 10" id="KW-1133">Transmembrane helix</keyword>
<dbReference type="PANTHER" id="PTHR28259">
    <property type="entry name" value="FLUORIDE EXPORT PROTEIN 1-RELATED"/>
    <property type="match status" value="1"/>
</dbReference>
<evidence type="ECO:0000256" key="5">
    <source>
        <dbReference type="ARBA" id="ARBA00023136"/>
    </source>
</evidence>
<accession>A0ABT7S686</accession>
<protein>
    <recommendedName>
        <fullName evidence="10">Fluoride-specific ion channel FluC</fullName>
    </recommendedName>
</protein>
<dbReference type="PANTHER" id="PTHR28259:SF1">
    <property type="entry name" value="FLUORIDE EXPORT PROTEIN 1-RELATED"/>
    <property type="match status" value="1"/>
</dbReference>
<gene>
    <name evidence="10" type="primary">fluC</name>
    <name evidence="10" type="synonym">crcB</name>
    <name evidence="11" type="ORF">QRT05_07265</name>
</gene>
<name>A0ABT7S686_9CELL</name>
<keyword evidence="10" id="KW-0813">Transport</keyword>